<gene>
    <name evidence="3" type="ORF">H9Q78_04695</name>
</gene>
<feature type="region of interest" description="Disordered" evidence="1">
    <location>
        <begin position="27"/>
        <end position="63"/>
    </location>
</feature>
<dbReference type="EMBL" id="CP060634">
    <property type="protein sequence ID" value="QNM06436.1"/>
    <property type="molecule type" value="Genomic_DNA"/>
</dbReference>
<organism evidence="3 4">
    <name type="scientific">Qiania dongpingensis</name>
    <dbReference type="NCBI Taxonomy" id="2763669"/>
    <lineage>
        <taxon>Bacteria</taxon>
        <taxon>Bacillati</taxon>
        <taxon>Bacillota</taxon>
        <taxon>Clostridia</taxon>
        <taxon>Lachnospirales</taxon>
        <taxon>Lachnospiraceae</taxon>
        <taxon>Qiania</taxon>
    </lineage>
</organism>
<feature type="signal peptide" evidence="2">
    <location>
        <begin position="1"/>
        <end position="20"/>
    </location>
</feature>
<proteinExistence type="predicted"/>
<dbReference type="InterPro" id="IPR007487">
    <property type="entry name" value="ABC_transpt-TYRBP-like"/>
</dbReference>
<feature type="compositionally biased region" description="Basic and acidic residues" evidence="1">
    <location>
        <begin position="27"/>
        <end position="49"/>
    </location>
</feature>
<dbReference type="Proteomes" id="UP000515823">
    <property type="component" value="Chromosome"/>
</dbReference>
<evidence type="ECO:0000313" key="3">
    <source>
        <dbReference type="EMBL" id="QNM06436.1"/>
    </source>
</evidence>
<dbReference type="InterPro" id="IPR028082">
    <property type="entry name" value="Peripla_BP_I"/>
</dbReference>
<dbReference type="Gene3D" id="3.40.50.2300">
    <property type="match status" value="2"/>
</dbReference>
<dbReference type="RefSeq" id="WP_249303883.1">
    <property type="nucleotide sequence ID" value="NZ_CP060634.1"/>
</dbReference>
<sequence>MKRKALALMTAALLAVGLLASCGNKDAKETTKAKETTAEKTTKAEETTKAGETTKAADGEDTKAGNETVKIGVIQLAEHPALDASYEGFKDALKEAGYEEGKNLELDFNNAQGDTSNCETIANKLVNNSSDLILAIATPAAQAVAGKTTEIPVLATAVTDFEVAGLVESNDKPGTNVSGSSDMNPVEEQISLLQELLPDAKKIGIMYCSSEDNSIVQADLAKSVCEAKGLEFEEFTVSDSSMIQSVAESMIGKVDAVYIPTDNLLAEGMATVSMVTNPNGLPCIVGEEGMVTNGGLATYGLDYYSLGKMAGEMAVEILKNGSDVSAMPIRYISADDCTLAVNSEAAAELGVSLDAVKDKAKDLAE</sequence>
<dbReference type="CDD" id="cd06325">
    <property type="entry name" value="PBP1_ABC_unchar_transporter"/>
    <property type="match status" value="1"/>
</dbReference>
<dbReference type="KEGG" id="qdo:H9Q78_04695"/>
<dbReference type="PANTHER" id="PTHR35271">
    <property type="entry name" value="ABC TRANSPORTER, SUBSTRATE-BINDING LIPOPROTEIN-RELATED"/>
    <property type="match status" value="1"/>
</dbReference>
<evidence type="ECO:0000313" key="4">
    <source>
        <dbReference type="Proteomes" id="UP000515823"/>
    </source>
</evidence>
<dbReference type="PROSITE" id="PS51257">
    <property type="entry name" value="PROKAR_LIPOPROTEIN"/>
    <property type="match status" value="1"/>
</dbReference>
<keyword evidence="4" id="KW-1185">Reference proteome</keyword>
<evidence type="ECO:0000256" key="1">
    <source>
        <dbReference type="SAM" id="MobiDB-lite"/>
    </source>
</evidence>
<keyword evidence="2" id="KW-0732">Signal</keyword>
<reference evidence="3 4" key="1">
    <citation type="submission" date="2020-08" db="EMBL/GenBank/DDBJ databases">
        <authorList>
            <person name="Liu C."/>
            <person name="Sun Q."/>
        </authorList>
    </citation>
    <scope>NUCLEOTIDE SEQUENCE [LARGE SCALE GENOMIC DNA]</scope>
    <source>
        <strain evidence="3 4">NSJ-38</strain>
    </source>
</reference>
<dbReference type="PANTHER" id="PTHR35271:SF1">
    <property type="entry name" value="ABC TRANSPORTER, SUBSTRATE-BINDING LIPOPROTEIN"/>
    <property type="match status" value="1"/>
</dbReference>
<protein>
    <submittedName>
        <fullName evidence="3">ABC transporter substrate-binding protein</fullName>
    </submittedName>
</protein>
<evidence type="ECO:0000256" key="2">
    <source>
        <dbReference type="SAM" id="SignalP"/>
    </source>
</evidence>
<name>A0A7G9G6K4_9FIRM</name>
<accession>A0A7G9G6K4</accession>
<feature type="chain" id="PRO_5038386016" evidence="2">
    <location>
        <begin position="21"/>
        <end position="365"/>
    </location>
</feature>
<dbReference type="SUPFAM" id="SSF53822">
    <property type="entry name" value="Periplasmic binding protein-like I"/>
    <property type="match status" value="1"/>
</dbReference>
<dbReference type="AlphaFoldDB" id="A0A7G9G6K4"/>
<dbReference type="Pfam" id="PF04392">
    <property type="entry name" value="ABC_sub_bind"/>
    <property type="match status" value="1"/>
</dbReference>